<dbReference type="RefSeq" id="WP_144852237.1">
    <property type="nucleotide sequence ID" value="NZ_VMRJ01000006.1"/>
</dbReference>
<name>A0A558BMV8_9BACT</name>
<keyword evidence="1" id="KW-0732">Signal</keyword>
<proteinExistence type="predicted"/>
<dbReference type="EMBL" id="VMRJ01000006">
    <property type="protein sequence ID" value="TVT37846.1"/>
    <property type="molecule type" value="Genomic_DNA"/>
</dbReference>
<dbReference type="OrthoDB" id="9773411at2"/>
<feature type="signal peptide" evidence="1">
    <location>
        <begin position="1"/>
        <end position="30"/>
    </location>
</feature>
<reference evidence="2 3" key="1">
    <citation type="submission" date="2019-07" db="EMBL/GenBank/DDBJ databases">
        <title>Hymenobacter sp. straun FUR1 Genome sequencing and assembly.</title>
        <authorList>
            <person name="Chhetri G."/>
        </authorList>
    </citation>
    <scope>NUCLEOTIDE SEQUENCE [LARGE SCALE GENOMIC DNA]</scope>
    <source>
        <strain evidence="2 3">Fur1</strain>
    </source>
</reference>
<evidence type="ECO:0000313" key="2">
    <source>
        <dbReference type="EMBL" id="TVT37846.1"/>
    </source>
</evidence>
<dbReference type="AlphaFoldDB" id="A0A558BMV8"/>
<dbReference type="Proteomes" id="UP000317624">
    <property type="component" value="Unassembled WGS sequence"/>
</dbReference>
<sequence>MLSTLFSRCPMQRLMAWLPWLLATALGAQAQAVPNPGENIEYLITFGAKADPAWGDDDFTQTFFFLVPQGQRQPVYLRVYDPDCGGKLDSQKGGYDTRTSFSIYGGPGAHSGAGARDPRPALKPLPVTGRLLQEKTFGSEPQYDEKYYTFGPLNPLEGELVEEFKGYVFKVIVRGLSGNDGNVYRFFFSTERAANNAVPGGNAFTYEYCFRLPPALRKATVHLYPFVNDKVVSMKQSNYDVDKSATLTVFSVSKNGHPGVVSGDKEWSSNVIPITDKERGLSLDFRLTSTTKTPNDMVFYVTDQYDTALPFFAVPIGGPPRYKYDIDMKIHR</sequence>
<gene>
    <name evidence="2" type="ORF">FNT36_22050</name>
</gene>
<protein>
    <submittedName>
        <fullName evidence="2">Uncharacterized protein</fullName>
    </submittedName>
</protein>
<feature type="chain" id="PRO_5035311484" evidence="1">
    <location>
        <begin position="31"/>
        <end position="332"/>
    </location>
</feature>
<accession>A0A558BMV8</accession>
<organism evidence="2 3">
    <name type="scientific">Hymenobacter setariae</name>
    <dbReference type="NCBI Taxonomy" id="2594794"/>
    <lineage>
        <taxon>Bacteria</taxon>
        <taxon>Pseudomonadati</taxon>
        <taxon>Bacteroidota</taxon>
        <taxon>Cytophagia</taxon>
        <taxon>Cytophagales</taxon>
        <taxon>Hymenobacteraceae</taxon>
        <taxon>Hymenobacter</taxon>
    </lineage>
</organism>
<comment type="caution">
    <text evidence="2">The sequence shown here is derived from an EMBL/GenBank/DDBJ whole genome shotgun (WGS) entry which is preliminary data.</text>
</comment>
<evidence type="ECO:0000313" key="3">
    <source>
        <dbReference type="Proteomes" id="UP000317624"/>
    </source>
</evidence>
<keyword evidence="3" id="KW-1185">Reference proteome</keyword>
<evidence type="ECO:0000256" key="1">
    <source>
        <dbReference type="SAM" id="SignalP"/>
    </source>
</evidence>